<dbReference type="EMBL" id="BTGU01000048">
    <property type="protein sequence ID" value="GMN53874.1"/>
    <property type="molecule type" value="Genomic_DNA"/>
</dbReference>
<dbReference type="Proteomes" id="UP001187192">
    <property type="component" value="Unassembled WGS sequence"/>
</dbReference>
<comment type="caution">
    <text evidence="1">The sequence shown here is derived from an EMBL/GenBank/DDBJ whole genome shotgun (WGS) entry which is preliminary data.</text>
</comment>
<protein>
    <submittedName>
        <fullName evidence="1">Uncharacterized protein</fullName>
    </submittedName>
</protein>
<gene>
    <name evidence="1" type="ORF">TIFTF001_022995</name>
</gene>
<name>A0AA88DK37_FICCA</name>
<evidence type="ECO:0000313" key="1">
    <source>
        <dbReference type="EMBL" id="GMN53874.1"/>
    </source>
</evidence>
<sequence length="511" mass="56706">MKNAPKLFVEANHAKKFWRSHLLRVSGLWKCTLAGCPLIPYLESDKPLHITPSLISSRAHQLNDAAASFISRHLGIVSIISCKFLFHFSPQGLFDCSISHEGFALFEKAYHSAFSIVNNAEKAYVAAKAVVESKSVSVGSETWKTYESKPLDLKSFAPNPHLAGQGKIVLKMKKRAREASESDVSADLDLVVADEGSIEFVGCQMSKLLCTKKKRSKHSRLHTPLALELQTIFEKVEEGVVSSQVVDLDLAQVQMPVQASATLQQMWVLLAVLSDSIFLFLSHLLIFESLPPIAPSSSPIPPPTIRQPINYENEDHTSFLNTFEISTIKERAKRAAKETKKQTGSISLGLQIGGVSIFHQDGHKLTEQDSMSDPSVMGVVLPALLTEQYRRQVASLYFELKKYIIIAMSSLVEAFNLFRETFASELDSALSAQRLEYEKKILNQRSQHARSALIVSADQFANMPLLPHKFNVSNLLTEVLLDSQKTLKDLRSASVEAQASLLQDSTTRRSA</sequence>
<reference evidence="1" key="1">
    <citation type="submission" date="2023-07" db="EMBL/GenBank/DDBJ databases">
        <title>draft genome sequence of fig (Ficus carica).</title>
        <authorList>
            <person name="Takahashi T."/>
            <person name="Nishimura K."/>
        </authorList>
    </citation>
    <scope>NUCLEOTIDE SEQUENCE</scope>
</reference>
<accession>A0AA88DK37</accession>
<dbReference type="AlphaFoldDB" id="A0AA88DK37"/>
<keyword evidence="2" id="KW-1185">Reference proteome</keyword>
<evidence type="ECO:0000313" key="2">
    <source>
        <dbReference type="Proteomes" id="UP001187192"/>
    </source>
</evidence>
<proteinExistence type="predicted"/>
<organism evidence="1 2">
    <name type="scientific">Ficus carica</name>
    <name type="common">Common fig</name>
    <dbReference type="NCBI Taxonomy" id="3494"/>
    <lineage>
        <taxon>Eukaryota</taxon>
        <taxon>Viridiplantae</taxon>
        <taxon>Streptophyta</taxon>
        <taxon>Embryophyta</taxon>
        <taxon>Tracheophyta</taxon>
        <taxon>Spermatophyta</taxon>
        <taxon>Magnoliopsida</taxon>
        <taxon>eudicotyledons</taxon>
        <taxon>Gunneridae</taxon>
        <taxon>Pentapetalae</taxon>
        <taxon>rosids</taxon>
        <taxon>fabids</taxon>
        <taxon>Rosales</taxon>
        <taxon>Moraceae</taxon>
        <taxon>Ficeae</taxon>
        <taxon>Ficus</taxon>
    </lineage>
</organism>